<comment type="similarity">
    <text evidence="1">Belongs to the bacterial solute-binding protein 8 family.</text>
</comment>
<evidence type="ECO:0000313" key="7">
    <source>
        <dbReference type="Proteomes" id="UP000249146"/>
    </source>
</evidence>
<reference evidence="6 7" key="1">
    <citation type="submission" date="2018-05" db="EMBL/GenBank/DDBJ databases">
        <title>Draft genome sequences of Dehalococcoides mccartyi strains RC and KS.</title>
        <authorList>
            <person name="Higgins S.A."/>
            <person name="Padilla-Crespo E."/>
            <person name="Loeffler F.E."/>
        </authorList>
    </citation>
    <scope>NUCLEOTIDE SEQUENCE [LARGE SCALE GENOMIC DNA]</scope>
    <source>
        <strain evidence="5 6">KS</strain>
        <strain evidence="4 7">RC</strain>
    </source>
</reference>
<feature type="domain" description="Fe/B12 periplasmic-binding" evidence="3">
    <location>
        <begin position="90"/>
        <end position="345"/>
    </location>
</feature>
<dbReference type="GO" id="GO:0071281">
    <property type="term" value="P:cellular response to iron ion"/>
    <property type="evidence" value="ECO:0007669"/>
    <property type="project" value="TreeGrafter"/>
</dbReference>
<name>A0A328EQG4_9CHLR</name>
<keyword evidence="2" id="KW-0732">Signal</keyword>
<evidence type="ECO:0000256" key="1">
    <source>
        <dbReference type="ARBA" id="ARBA00008814"/>
    </source>
</evidence>
<dbReference type="InterPro" id="IPR002491">
    <property type="entry name" value="ABC_transptr_periplasmic_BD"/>
</dbReference>
<dbReference type="FunFam" id="3.40.50.1980:FF:000055">
    <property type="entry name" value="Putative iron ABC transporter, substrate-binding protein"/>
    <property type="match status" value="1"/>
</dbReference>
<dbReference type="InterPro" id="IPR050902">
    <property type="entry name" value="ABC_Transporter_SBP"/>
</dbReference>
<proteinExistence type="inferred from homology"/>
<accession>A0A328EQG4</accession>
<dbReference type="NCBIfam" id="NF038402">
    <property type="entry name" value="TroA_like"/>
    <property type="match status" value="1"/>
</dbReference>
<organism evidence="5 6">
    <name type="scientific">Dehalococcoides mccartyi</name>
    <dbReference type="NCBI Taxonomy" id="61435"/>
    <lineage>
        <taxon>Bacteria</taxon>
        <taxon>Bacillati</taxon>
        <taxon>Chloroflexota</taxon>
        <taxon>Dehalococcoidia</taxon>
        <taxon>Dehalococcoidales</taxon>
        <taxon>Dehalococcoidaceae</taxon>
        <taxon>Dehalococcoides</taxon>
    </lineage>
</organism>
<dbReference type="Gene3D" id="3.40.50.1980">
    <property type="entry name" value="Nitrogenase molybdenum iron protein domain"/>
    <property type="match status" value="2"/>
</dbReference>
<dbReference type="Pfam" id="PF01497">
    <property type="entry name" value="Peripla_BP_2"/>
    <property type="match status" value="1"/>
</dbReference>
<dbReference type="AlphaFoldDB" id="A0A328EQG4"/>
<dbReference type="InterPro" id="IPR054828">
    <property type="entry name" value="Vit_B12_bind_prot"/>
</dbReference>
<sequence>MPLFSILKMNGAAMLDDINMKLNSKSARLGTTVAGVFLSLVLLLGLVGGCKTADDTNPDDENPVVTEVTYPLTVTDQLGRIVTILSEPQTIVSLSPSNTETIYAMGFEDKLVGVTTYCNYPEAAKDKPKVGGFSNVDAEAVTAIGPDIILASNIHASTVIPQLEQLGLTVIAISPDNLEDVLASIELIGKCLNQVKKANSLVDSMQTRIDAVTSKVKNLSESQKPRVLYIVWHEPLMSVGSTAFITGLITAVGGVSITADSAEAYPTIGLETVLGANPQVVVVGTGMGSGADAPLLFIQDEPRLANIDARINGNIYSINTDLIGRTGPRIVEALEQLAKMLHPEIFGAIS</sequence>
<evidence type="ECO:0000259" key="3">
    <source>
        <dbReference type="PROSITE" id="PS50983"/>
    </source>
</evidence>
<evidence type="ECO:0000313" key="4">
    <source>
        <dbReference type="EMBL" id="RAL69589.1"/>
    </source>
</evidence>
<protein>
    <submittedName>
        <fullName evidence="5">Vitamin B12 ABC transporter, B12-binding component BtuF</fullName>
    </submittedName>
</protein>
<evidence type="ECO:0000313" key="6">
    <source>
        <dbReference type="Proteomes" id="UP000248786"/>
    </source>
</evidence>
<evidence type="ECO:0000313" key="5">
    <source>
        <dbReference type="EMBL" id="RAL70912.1"/>
    </source>
</evidence>
<dbReference type="PROSITE" id="PS50983">
    <property type="entry name" value="FE_B12_PBP"/>
    <property type="match status" value="1"/>
</dbReference>
<dbReference type="PANTHER" id="PTHR30535">
    <property type="entry name" value="VITAMIN B12-BINDING PROTEIN"/>
    <property type="match status" value="1"/>
</dbReference>
<dbReference type="Proteomes" id="UP000249146">
    <property type="component" value="Unassembled WGS sequence"/>
</dbReference>
<dbReference type="PANTHER" id="PTHR30535:SF34">
    <property type="entry name" value="MOLYBDATE-BINDING PROTEIN MOLA"/>
    <property type="match status" value="1"/>
</dbReference>
<evidence type="ECO:0000256" key="2">
    <source>
        <dbReference type="ARBA" id="ARBA00022729"/>
    </source>
</evidence>
<dbReference type="EMBL" id="QGLC01000009">
    <property type="protein sequence ID" value="RAL69589.1"/>
    <property type="molecule type" value="Genomic_DNA"/>
</dbReference>
<dbReference type="EMBL" id="QGLD01000008">
    <property type="protein sequence ID" value="RAL70912.1"/>
    <property type="molecule type" value="Genomic_DNA"/>
</dbReference>
<dbReference type="CDD" id="cd01144">
    <property type="entry name" value="BtuF"/>
    <property type="match status" value="1"/>
</dbReference>
<gene>
    <name evidence="5" type="ORF">C1G86_0612</name>
    <name evidence="4" type="ORF">C1G87_0616</name>
</gene>
<dbReference type="SUPFAM" id="SSF53807">
    <property type="entry name" value="Helical backbone' metal receptor"/>
    <property type="match status" value="1"/>
</dbReference>
<comment type="caution">
    <text evidence="5">The sequence shown here is derived from an EMBL/GenBank/DDBJ whole genome shotgun (WGS) entry which is preliminary data.</text>
</comment>
<dbReference type="Proteomes" id="UP000248786">
    <property type="component" value="Unassembled WGS sequence"/>
</dbReference>